<organism evidence="9 10">
    <name type="scientific">Pseudotamlana haliotis</name>
    <dbReference type="NCBI Taxonomy" id="2614804"/>
    <lineage>
        <taxon>Bacteria</taxon>
        <taxon>Pseudomonadati</taxon>
        <taxon>Bacteroidota</taxon>
        <taxon>Flavobacteriia</taxon>
        <taxon>Flavobacteriales</taxon>
        <taxon>Flavobacteriaceae</taxon>
        <taxon>Pseudotamlana</taxon>
    </lineage>
</organism>
<evidence type="ECO:0000256" key="6">
    <source>
        <dbReference type="ARBA" id="ARBA00022989"/>
    </source>
</evidence>
<dbReference type="AlphaFoldDB" id="A0A6N6MID0"/>
<keyword evidence="10" id="KW-1185">Reference proteome</keyword>
<sequence length="183" mass="20715">MKALFAKYKSVIKFMLTFLGVYIALSVSYGFYLDLSDGSLYYPDYFTNLVGVQTSELLEFFGYQSEVIKHPDEPSLKLILNGEYLARIVEGCNAFSVIILFIAFIIAFAGTFKSTAVYIVAGSVLIYSINILRIGILAIGLYLFPKYEEVLHNVVFPGVIYGLVFLLWVIWVNRFSKLKKKHG</sequence>
<evidence type="ECO:0000256" key="2">
    <source>
        <dbReference type="ARBA" id="ARBA00022475"/>
    </source>
</evidence>
<dbReference type="Proteomes" id="UP000441333">
    <property type="component" value="Unassembled WGS sequence"/>
</dbReference>
<keyword evidence="7 8" id="KW-0472">Membrane</keyword>
<dbReference type="InterPro" id="IPR026392">
    <property type="entry name" value="Exo/Archaeosortase_dom"/>
</dbReference>
<accession>A0A6N6MID0</accession>
<dbReference type="GO" id="GO:0005886">
    <property type="term" value="C:plasma membrane"/>
    <property type="evidence" value="ECO:0007669"/>
    <property type="project" value="UniProtKB-SubCell"/>
</dbReference>
<evidence type="ECO:0000256" key="4">
    <source>
        <dbReference type="ARBA" id="ARBA00022692"/>
    </source>
</evidence>
<dbReference type="NCBIfam" id="TIGR04128">
    <property type="entry name" value="exoso_Fjoh_1448"/>
    <property type="match status" value="1"/>
</dbReference>
<keyword evidence="6 8" id="KW-1133">Transmembrane helix</keyword>
<dbReference type="GO" id="GO:0008233">
    <property type="term" value="F:peptidase activity"/>
    <property type="evidence" value="ECO:0007669"/>
    <property type="project" value="UniProtKB-KW"/>
</dbReference>
<evidence type="ECO:0000313" key="9">
    <source>
        <dbReference type="EMBL" id="KAB1068797.1"/>
    </source>
</evidence>
<keyword evidence="4 8" id="KW-0812">Transmembrane</keyword>
<evidence type="ECO:0000256" key="5">
    <source>
        <dbReference type="ARBA" id="ARBA00022801"/>
    </source>
</evidence>
<evidence type="ECO:0000256" key="3">
    <source>
        <dbReference type="ARBA" id="ARBA00022670"/>
    </source>
</evidence>
<dbReference type="NCBIfam" id="TIGR04178">
    <property type="entry name" value="exo_archaeo"/>
    <property type="match status" value="1"/>
</dbReference>
<comment type="subcellular location">
    <subcellularLocation>
        <location evidence="1">Cell membrane</location>
        <topology evidence="1">Multi-pass membrane protein</topology>
    </subcellularLocation>
</comment>
<dbReference type="RefSeq" id="WP_150937710.1">
    <property type="nucleotide sequence ID" value="NZ_WAAT01000030.1"/>
</dbReference>
<evidence type="ECO:0000256" key="7">
    <source>
        <dbReference type="ARBA" id="ARBA00023136"/>
    </source>
</evidence>
<feature type="transmembrane region" description="Helical" evidence="8">
    <location>
        <begin position="116"/>
        <end position="144"/>
    </location>
</feature>
<evidence type="ECO:0000256" key="1">
    <source>
        <dbReference type="ARBA" id="ARBA00004651"/>
    </source>
</evidence>
<evidence type="ECO:0000313" key="10">
    <source>
        <dbReference type="Proteomes" id="UP000441333"/>
    </source>
</evidence>
<keyword evidence="3" id="KW-0645">Protease</keyword>
<feature type="transmembrane region" description="Helical" evidence="8">
    <location>
        <begin position="150"/>
        <end position="172"/>
    </location>
</feature>
<keyword evidence="5" id="KW-0378">Hydrolase</keyword>
<name>A0A6N6MID0_9FLAO</name>
<feature type="transmembrane region" description="Helical" evidence="8">
    <location>
        <begin position="84"/>
        <end position="109"/>
    </location>
</feature>
<protein>
    <submittedName>
        <fullName evidence="9">Exosortase family protein XrtF</fullName>
    </submittedName>
</protein>
<dbReference type="GO" id="GO:0006508">
    <property type="term" value="P:proteolysis"/>
    <property type="evidence" value="ECO:0007669"/>
    <property type="project" value="UniProtKB-KW"/>
</dbReference>
<comment type="caution">
    <text evidence="9">The sequence shown here is derived from an EMBL/GenBank/DDBJ whole genome shotgun (WGS) entry which is preliminary data.</text>
</comment>
<proteinExistence type="predicted"/>
<keyword evidence="2" id="KW-1003">Cell membrane</keyword>
<dbReference type="EMBL" id="WAAT01000030">
    <property type="protein sequence ID" value="KAB1068797.1"/>
    <property type="molecule type" value="Genomic_DNA"/>
</dbReference>
<reference evidence="9 10" key="1">
    <citation type="submission" date="2019-09" db="EMBL/GenBank/DDBJ databases">
        <authorList>
            <person name="Cao W.R."/>
        </authorList>
    </citation>
    <scope>NUCLEOTIDE SEQUENCE [LARGE SCALE GENOMIC DNA]</scope>
    <source>
        <strain evidence="9 10">B1N29</strain>
    </source>
</reference>
<feature type="transmembrane region" description="Helical" evidence="8">
    <location>
        <begin position="12"/>
        <end position="32"/>
    </location>
</feature>
<dbReference type="InterPro" id="IPR026323">
    <property type="entry name" value="Exosortase-related_prot_XrtF"/>
</dbReference>
<evidence type="ECO:0000256" key="8">
    <source>
        <dbReference type="SAM" id="Phobius"/>
    </source>
</evidence>
<gene>
    <name evidence="9" type="primary">xrtF</name>
    <name evidence="9" type="ORF">F6U93_05655</name>
</gene>